<dbReference type="FunCoup" id="A0A1S3WS66">
    <property type="interactions" value="268"/>
</dbReference>
<evidence type="ECO:0000256" key="1">
    <source>
        <dbReference type="ARBA" id="ARBA00022723"/>
    </source>
</evidence>
<dbReference type="GO" id="GO:0010571">
    <property type="term" value="P:positive regulation of nuclear cell cycle DNA replication"/>
    <property type="evidence" value="ECO:0007669"/>
    <property type="project" value="TreeGrafter"/>
</dbReference>
<dbReference type="PROSITE" id="PS51265">
    <property type="entry name" value="ZF_DBF4"/>
    <property type="match status" value="1"/>
</dbReference>
<proteinExistence type="predicted"/>
<dbReference type="SMART" id="SM00586">
    <property type="entry name" value="ZnF_DBF"/>
    <property type="match status" value="1"/>
</dbReference>
<evidence type="ECO:0000256" key="2">
    <source>
        <dbReference type="ARBA" id="ARBA00022771"/>
    </source>
</evidence>
<protein>
    <submittedName>
        <fullName evidence="8">Protein DBF4 homolog B isoform X1</fullName>
    </submittedName>
</protein>
<feature type="compositionally biased region" description="Low complexity" evidence="5">
    <location>
        <begin position="639"/>
        <end position="654"/>
    </location>
</feature>
<keyword evidence="2 4" id="KW-0863">Zinc-finger</keyword>
<feature type="compositionally biased region" description="Polar residues" evidence="5">
    <location>
        <begin position="670"/>
        <end position="692"/>
    </location>
</feature>
<reference evidence="8" key="1">
    <citation type="submission" date="2025-08" db="UniProtKB">
        <authorList>
            <consortium name="RefSeq"/>
        </authorList>
    </citation>
    <scope>IDENTIFICATION</scope>
</reference>
<evidence type="ECO:0000256" key="4">
    <source>
        <dbReference type="PROSITE-ProRule" id="PRU00600"/>
    </source>
</evidence>
<dbReference type="GO" id="GO:1901987">
    <property type="term" value="P:regulation of cell cycle phase transition"/>
    <property type="evidence" value="ECO:0007669"/>
    <property type="project" value="TreeGrafter"/>
</dbReference>
<dbReference type="AlphaFoldDB" id="A0A1S3WS66"/>
<feature type="compositionally biased region" description="Basic residues" evidence="5">
    <location>
        <begin position="483"/>
        <end position="492"/>
    </location>
</feature>
<dbReference type="InterPro" id="IPR038545">
    <property type="entry name" value="Znf_DBF_sf"/>
</dbReference>
<name>A0A1S3WS66_ERIEU</name>
<dbReference type="GO" id="GO:0008270">
    <property type="term" value="F:zinc ion binding"/>
    <property type="evidence" value="ECO:0007669"/>
    <property type="project" value="UniProtKB-KW"/>
</dbReference>
<dbReference type="PANTHER" id="PTHR15375:SF24">
    <property type="entry name" value="PROTEIN DBF4 HOMOLOG B"/>
    <property type="match status" value="1"/>
</dbReference>
<dbReference type="Proteomes" id="UP001652624">
    <property type="component" value="Chromosome 12"/>
</dbReference>
<feature type="region of interest" description="Disordered" evidence="5">
    <location>
        <begin position="291"/>
        <end position="315"/>
    </location>
</feature>
<feature type="domain" description="DBF4-type" evidence="6">
    <location>
        <begin position="319"/>
        <end position="368"/>
    </location>
</feature>
<feature type="compositionally biased region" description="Basic and acidic residues" evidence="5">
    <location>
        <begin position="300"/>
        <end position="309"/>
    </location>
</feature>
<evidence type="ECO:0000256" key="5">
    <source>
        <dbReference type="SAM" id="MobiDB-lite"/>
    </source>
</evidence>
<dbReference type="Pfam" id="PF07535">
    <property type="entry name" value="zf-DBF"/>
    <property type="match status" value="1"/>
</dbReference>
<keyword evidence="1" id="KW-0479">Metal-binding</keyword>
<dbReference type="PANTHER" id="PTHR15375">
    <property type="entry name" value="ACTIVATOR OF S-PHASE KINASE-RELATED"/>
    <property type="match status" value="1"/>
</dbReference>
<evidence type="ECO:0000313" key="8">
    <source>
        <dbReference type="RefSeq" id="XP_016049185.1"/>
    </source>
</evidence>
<gene>
    <name evidence="8" type="primary">DBF4B</name>
</gene>
<dbReference type="GO" id="GO:0031431">
    <property type="term" value="C:Dbf4-dependent protein kinase complex"/>
    <property type="evidence" value="ECO:0007669"/>
    <property type="project" value="TreeGrafter"/>
</dbReference>
<accession>A0A1S3WS66</accession>
<evidence type="ECO:0000313" key="7">
    <source>
        <dbReference type="Proteomes" id="UP001652624"/>
    </source>
</evidence>
<evidence type="ECO:0000259" key="6">
    <source>
        <dbReference type="PROSITE" id="PS51265"/>
    </source>
</evidence>
<dbReference type="InterPro" id="IPR051590">
    <property type="entry name" value="Replication_Regulatory_Kinase"/>
</dbReference>
<dbReference type="RefSeq" id="XP_016049185.1">
    <property type="nucleotide sequence ID" value="XM_016193699.2"/>
</dbReference>
<dbReference type="Gene3D" id="6.10.250.3410">
    <property type="entry name" value="DBF zinc finger"/>
    <property type="match status" value="1"/>
</dbReference>
<keyword evidence="3" id="KW-0862">Zinc</keyword>
<organism evidence="7 8">
    <name type="scientific">Erinaceus europaeus</name>
    <name type="common">Western European hedgehog</name>
    <dbReference type="NCBI Taxonomy" id="9365"/>
    <lineage>
        <taxon>Eukaryota</taxon>
        <taxon>Metazoa</taxon>
        <taxon>Chordata</taxon>
        <taxon>Craniata</taxon>
        <taxon>Vertebrata</taxon>
        <taxon>Euteleostomi</taxon>
        <taxon>Mammalia</taxon>
        <taxon>Eutheria</taxon>
        <taxon>Laurasiatheria</taxon>
        <taxon>Eulipotyphla</taxon>
        <taxon>Erinaceidae</taxon>
        <taxon>Erinaceinae</taxon>
        <taxon>Erinaceus</taxon>
    </lineage>
</organism>
<dbReference type="eggNOG" id="KOG4139">
    <property type="taxonomic scope" value="Eukaryota"/>
</dbReference>
<dbReference type="FunFam" id="6.10.250.3410:FF:000001">
    <property type="entry name" value="Protein DBF4 homolog A"/>
    <property type="match status" value="1"/>
</dbReference>
<dbReference type="GO" id="GO:0043539">
    <property type="term" value="F:protein serine/threonine kinase activator activity"/>
    <property type="evidence" value="ECO:0007669"/>
    <property type="project" value="TreeGrafter"/>
</dbReference>
<dbReference type="InterPro" id="IPR006572">
    <property type="entry name" value="Znf_DBF"/>
</dbReference>
<feature type="region of interest" description="Disordered" evidence="5">
    <location>
        <begin position="121"/>
        <end position="166"/>
    </location>
</feature>
<feature type="region of interest" description="Disordered" evidence="5">
    <location>
        <begin position="400"/>
        <end position="492"/>
    </location>
</feature>
<dbReference type="InParanoid" id="A0A1S3WS66"/>
<dbReference type="GeneID" id="103124987"/>
<feature type="region of interest" description="Disordered" evidence="5">
    <location>
        <begin position="630"/>
        <end position="739"/>
    </location>
</feature>
<dbReference type="GO" id="GO:0003676">
    <property type="term" value="F:nucleic acid binding"/>
    <property type="evidence" value="ECO:0007669"/>
    <property type="project" value="InterPro"/>
</dbReference>
<feature type="compositionally biased region" description="Low complexity" evidence="5">
    <location>
        <begin position="465"/>
        <end position="477"/>
    </location>
</feature>
<evidence type="ECO:0000256" key="3">
    <source>
        <dbReference type="ARBA" id="ARBA00022833"/>
    </source>
</evidence>
<dbReference type="OrthoDB" id="21380at2759"/>
<dbReference type="CTD" id="80174"/>
<sequence length="739" mass="79574">MKGLRGQGLARRAAELRAALGLETRRRWGRGQTCPELESPMADSRSQAADLGAHLEISSCLENCQKRSPDVRRQPFSGKSFYLDLPAGKNLQFLTTAIQQLGGVIEGFLSKEISYIVSNRKEAKAENHRTSHGGSPSEIRVETPSSTVDPKELPPRPACKPVGSVPMTRGKELLQKAIRNQGSSSGGGSKSCSSLLANARSWGVRILHVDEMMMHIQQLSLAALCVKKQRPKKSEGTCPATESRTRKVARLKAPFLKIEDESRKFRPFLHQFKSFPEISFLGSKEASPFESLTAPGSLHHTREPKDRGPSPRSAACTTAKRKKGYCECCQEAFEELHRHLQSSQHQAFALEAQPYAEVDQIIAQLSHPFADITSLDTLPRQPDSLSLDIDPLCLEISSPRMKKEDEHRAPGAPEQNGTVGNKKASDGTTPGPGAGCQKLEGVLDDFAAPPGTPVSRNPARQGLMPSSGSADPSSAPDLVPDGHKRKIRFPNGNAKKKLGTSFFVPCGTRTDGGRHLSFFLPCHEPRSLDSLLASSHPQNCLCIPDPSPWQLTDKPADIWTTQLPQPGRDWPPGSEASECVTPASGRLTSIPAAPQLQASSQPTCNQLLACSPQEDIQGISHPLSPTVYQPVGEPVALDGSGFPSPSLSPGSWSPTAVPAEHSCGSPEACISTQDQMASDSKASSTGLGSTSAEYCIAGRHPHPTPPQKSQREPLLASEIQGNKRLSWPSSEVDRASLPT</sequence>
<keyword evidence="7" id="KW-1185">Reference proteome</keyword>